<organism evidence="8 9">
    <name type="scientific">Alistipes onderdonkii</name>
    <dbReference type="NCBI Taxonomy" id="328813"/>
    <lineage>
        <taxon>Bacteria</taxon>
        <taxon>Pseudomonadati</taxon>
        <taxon>Bacteroidota</taxon>
        <taxon>Bacteroidia</taxon>
        <taxon>Bacteroidales</taxon>
        <taxon>Rikenellaceae</taxon>
        <taxon>Alistipes</taxon>
    </lineage>
</organism>
<keyword evidence="2 5" id="KW-0547">Nucleotide-binding</keyword>
<feature type="domain" description="ATP-grasp" evidence="7">
    <location>
        <begin position="108"/>
        <end position="292"/>
    </location>
</feature>
<comment type="function">
    <text evidence="5">Catalyzes the ATP-dependent conversion of 5-aminoimidazole ribonucleotide (AIR) and HCO(3)(-) to N5-carboxyaminoimidazole ribonucleotide (N5-CAIR).</text>
</comment>
<evidence type="ECO:0000256" key="1">
    <source>
        <dbReference type="ARBA" id="ARBA00022598"/>
    </source>
</evidence>
<dbReference type="eggNOG" id="COG0026">
    <property type="taxonomic scope" value="Bacteria"/>
</dbReference>
<dbReference type="GO" id="GO:0034028">
    <property type="term" value="F:5-(carboxyamino)imidazole ribonucleotide synthase activity"/>
    <property type="evidence" value="ECO:0007669"/>
    <property type="project" value="UniProtKB-UniRule"/>
</dbReference>
<dbReference type="AlphaFoldDB" id="A0A1Y3QZ60"/>
<evidence type="ECO:0000256" key="5">
    <source>
        <dbReference type="HAMAP-Rule" id="MF_01928"/>
    </source>
</evidence>
<comment type="similarity">
    <text evidence="5 6">Belongs to the PurK/PurT family.</text>
</comment>
<dbReference type="SUPFAM" id="SSF51246">
    <property type="entry name" value="Rudiment single hybrid motif"/>
    <property type="match status" value="1"/>
</dbReference>
<dbReference type="EMBL" id="NFHB01000001">
    <property type="protein sequence ID" value="OUN04971.1"/>
    <property type="molecule type" value="Genomic_DNA"/>
</dbReference>
<dbReference type="Pfam" id="PF17769">
    <property type="entry name" value="PurK_C"/>
    <property type="match status" value="1"/>
</dbReference>
<dbReference type="HAMAP" id="MF_01928">
    <property type="entry name" value="PurK"/>
    <property type="match status" value="1"/>
</dbReference>
<dbReference type="GO" id="GO:0005524">
    <property type="term" value="F:ATP binding"/>
    <property type="evidence" value="ECO:0007669"/>
    <property type="project" value="UniProtKB-UniRule"/>
</dbReference>
<feature type="binding site" evidence="5">
    <location>
        <begin position="149"/>
        <end position="155"/>
    </location>
    <ligand>
        <name>ATP</name>
        <dbReference type="ChEBI" id="CHEBI:30616"/>
    </ligand>
</feature>
<proteinExistence type="inferred from homology"/>
<dbReference type="GO" id="GO:0006189">
    <property type="term" value="P:'de novo' IMP biosynthetic process"/>
    <property type="evidence" value="ECO:0007669"/>
    <property type="project" value="UniProtKB-UniRule"/>
</dbReference>
<dbReference type="RefSeq" id="WP_032136053.1">
    <property type="nucleotide sequence ID" value="NZ_LN609288.1"/>
</dbReference>
<evidence type="ECO:0000256" key="2">
    <source>
        <dbReference type="ARBA" id="ARBA00022741"/>
    </source>
</evidence>
<dbReference type="PANTHER" id="PTHR11609">
    <property type="entry name" value="PURINE BIOSYNTHESIS PROTEIN 6/7, PUR6/7"/>
    <property type="match status" value="1"/>
</dbReference>
<dbReference type="InterPro" id="IPR011054">
    <property type="entry name" value="Rudment_hybrid_motif"/>
</dbReference>
<dbReference type="Gene3D" id="3.40.50.20">
    <property type="match status" value="1"/>
</dbReference>
<dbReference type="InterPro" id="IPR005875">
    <property type="entry name" value="PurK"/>
</dbReference>
<dbReference type="GO" id="GO:0005829">
    <property type="term" value="C:cytosol"/>
    <property type="evidence" value="ECO:0007669"/>
    <property type="project" value="TreeGrafter"/>
</dbReference>
<comment type="pathway">
    <text evidence="5 6">Purine metabolism; IMP biosynthesis via de novo pathway; 5-amino-1-(5-phospho-D-ribosyl)imidazole-4-carboxylate from 5-amino-1-(5-phospho-D-ribosyl)imidazole (N5-CAIR route): step 1/2.</text>
</comment>
<dbReference type="Gene3D" id="3.30.470.20">
    <property type="entry name" value="ATP-grasp fold, B domain"/>
    <property type="match status" value="1"/>
</dbReference>
<keyword evidence="1 5" id="KW-0436">Ligase</keyword>
<feature type="binding site" evidence="5">
    <location>
        <position position="186"/>
    </location>
    <ligand>
        <name>ATP</name>
        <dbReference type="ChEBI" id="CHEBI:30616"/>
    </ligand>
</feature>
<dbReference type="Pfam" id="PF02222">
    <property type="entry name" value="ATP-grasp"/>
    <property type="match status" value="1"/>
</dbReference>
<keyword evidence="4 5" id="KW-0067">ATP-binding</keyword>
<dbReference type="FunFam" id="3.30.1490.20:FF:000015">
    <property type="entry name" value="N5-carboxyaminoimidazole ribonucleotide synthase"/>
    <property type="match status" value="1"/>
</dbReference>
<accession>A0A1Y3QZ60</accession>
<evidence type="ECO:0000313" key="9">
    <source>
        <dbReference type="Proteomes" id="UP000195772"/>
    </source>
</evidence>
<dbReference type="InterPro" id="IPR054350">
    <property type="entry name" value="PurT/PurK_preATP-grasp"/>
</dbReference>
<dbReference type="OrthoDB" id="9804625at2"/>
<dbReference type="NCBIfam" id="NF004679">
    <property type="entry name" value="PRK06019.1-5"/>
    <property type="match status" value="1"/>
</dbReference>
<dbReference type="GO" id="GO:0004638">
    <property type="term" value="F:phosphoribosylaminoimidazole carboxylase activity"/>
    <property type="evidence" value="ECO:0007669"/>
    <property type="project" value="InterPro"/>
</dbReference>
<dbReference type="InterPro" id="IPR011761">
    <property type="entry name" value="ATP-grasp"/>
</dbReference>
<dbReference type="NCBIfam" id="NF004675">
    <property type="entry name" value="PRK06019.1-1"/>
    <property type="match status" value="1"/>
</dbReference>
<evidence type="ECO:0000259" key="7">
    <source>
        <dbReference type="PROSITE" id="PS50975"/>
    </source>
</evidence>
<feature type="binding site" evidence="5">
    <location>
        <position position="208"/>
    </location>
    <ligand>
        <name>ATP</name>
        <dbReference type="ChEBI" id="CHEBI:30616"/>
    </ligand>
</feature>
<dbReference type="InterPro" id="IPR016185">
    <property type="entry name" value="PreATP-grasp_dom_sf"/>
</dbReference>
<feature type="binding site" evidence="5">
    <location>
        <position position="104"/>
    </location>
    <ligand>
        <name>ATP</name>
        <dbReference type="ChEBI" id="CHEBI:30616"/>
    </ligand>
</feature>
<dbReference type="NCBIfam" id="TIGR01161">
    <property type="entry name" value="purK"/>
    <property type="match status" value="1"/>
</dbReference>
<dbReference type="EC" id="6.3.4.18" evidence="5 6"/>
<dbReference type="PROSITE" id="PS50975">
    <property type="entry name" value="ATP_GRASP"/>
    <property type="match status" value="1"/>
</dbReference>
<dbReference type="Proteomes" id="UP000195772">
    <property type="component" value="Unassembled WGS sequence"/>
</dbReference>
<comment type="subunit">
    <text evidence="5 6">Homodimer.</text>
</comment>
<comment type="catalytic activity">
    <reaction evidence="5 6">
        <text>5-amino-1-(5-phospho-beta-D-ribosyl)imidazole + hydrogencarbonate + ATP = 5-carboxyamino-1-(5-phospho-D-ribosyl)imidazole + ADP + phosphate + 2 H(+)</text>
        <dbReference type="Rhea" id="RHEA:19317"/>
        <dbReference type="ChEBI" id="CHEBI:15378"/>
        <dbReference type="ChEBI" id="CHEBI:17544"/>
        <dbReference type="ChEBI" id="CHEBI:30616"/>
        <dbReference type="ChEBI" id="CHEBI:43474"/>
        <dbReference type="ChEBI" id="CHEBI:58730"/>
        <dbReference type="ChEBI" id="CHEBI:137981"/>
        <dbReference type="ChEBI" id="CHEBI:456216"/>
        <dbReference type="EC" id="6.3.4.18"/>
    </reaction>
</comment>
<protein>
    <recommendedName>
        <fullName evidence="5 6">N5-carboxyaminoimidazole ribonucleotide synthase</fullName>
        <shortName evidence="5 6">N5-CAIR synthase</shortName>
        <ecNumber evidence="5 6">6.3.4.18</ecNumber>
    </recommendedName>
    <alternativeName>
        <fullName evidence="5 6">5-(carboxyamino)imidazole ribonucleotide synthetase</fullName>
    </alternativeName>
</protein>
<gene>
    <name evidence="5 6" type="primary">purK</name>
    <name evidence="8" type="ORF">B5G41_01300</name>
</gene>
<comment type="caution">
    <text evidence="8">The sequence shown here is derived from an EMBL/GenBank/DDBJ whole genome shotgun (WGS) entry which is preliminary data.</text>
</comment>
<name>A0A1Y3QZ60_9BACT</name>
<dbReference type="InterPro" id="IPR003135">
    <property type="entry name" value="ATP-grasp_carboxylate-amine"/>
</dbReference>
<evidence type="ECO:0000313" key="8">
    <source>
        <dbReference type="EMBL" id="OUN04971.1"/>
    </source>
</evidence>
<dbReference type="GO" id="GO:0046872">
    <property type="term" value="F:metal ion binding"/>
    <property type="evidence" value="ECO:0007669"/>
    <property type="project" value="InterPro"/>
</dbReference>
<dbReference type="SUPFAM" id="SSF52440">
    <property type="entry name" value="PreATP-grasp domain"/>
    <property type="match status" value="1"/>
</dbReference>
<dbReference type="PANTHER" id="PTHR11609:SF5">
    <property type="entry name" value="PHOSPHORIBOSYLAMINOIMIDAZOLE CARBOXYLASE"/>
    <property type="match status" value="1"/>
</dbReference>
<evidence type="ECO:0000256" key="3">
    <source>
        <dbReference type="ARBA" id="ARBA00022755"/>
    </source>
</evidence>
<dbReference type="UniPathway" id="UPA00074">
    <property type="reaction ID" value="UER00942"/>
</dbReference>
<dbReference type="SUPFAM" id="SSF56059">
    <property type="entry name" value="Glutathione synthetase ATP-binding domain-like"/>
    <property type="match status" value="1"/>
</dbReference>
<dbReference type="InterPro" id="IPR013815">
    <property type="entry name" value="ATP_grasp_subdomain_1"/>
</dbReference>
<evidence type="ECO:0000256" key="4">
    <source>
        <dbReference type="ARBA" id="ARBA00022840"/>
    </source>
</evidence>
<reference evidence="9" key="1">
    <citation type="submission" date="2017-04" db="EMBL/GenBank/DDBJ databases">
        <title>Function of individual gut microbiota members based on whole genome sequencing of pure cultures obtained from chicken caecum.</title>
        <authorList>
            <person name="Medvecky M."/>
            <person name="Cejkova D."/>
            <person name="Polansky O."/>
            <person name="Karasova D."/>
            <person name="Kubasova T."/>
            <person name="Cizek A."/>
            <person name="Rychlik I."/>
        </authorList>
    </citation>
    <scope>NUCLEOTIDE SEQUENCE [LARGE SCALE GENOMIC DNA]</scope>
    <source>
        <strain evidence="9">An90</strain>
    </source>
</reference>
<sequence length="368" mass="40714">MAEKTKTIGIIGGGQLGLMIVEQAHLLGARTLCLDPAPDAPAFALSDGHIVAAYDDAAALEELCRRSDVVTYEFENVPGSVLIPLEKKYNIPQGFRPLYDSQDRLREKDNARANGLRTPLYAAVDDEALLRAALAEIGFPAVLKTRTLGYDGHGQLVLKDEADVPRALPMLSVPCILEAFVPFDFEASIVMVSDGERVIHFPIGRNVHRDGILDLCFVPAEGMDDGLRSRMAAAGERFMKSCRYRGILAIEFFIRDGEFYFNEMAPRPHNSGHYTIEGCTTNQFRELVRFLLGEPLQEPRLVAPTVMKNILGQDLEAAERVAAENRPGVHVHLYGKTESRPKRKMGHITFVGMDAGEYGAAWADRFVK</sequence>
<evidence type="ECO:0000256" key="6">
    <source>
        <dbReference type="RuleBase" id="RU361200"/>
    </source>
</evidence>
<feature type="binding site" evidence="5">
    <location>
        <position position="144"/>
    </location>
    <ligand>
        <name>ATP</name>
        <dbReference type="ChEBI" id="CHEBI:30616"/>
    </ligand>
</feature>
<dbReference type="Gene3D" id="3.30.1490.20">
    <property type="entry name" value="ATP-grasp fold, A domain"/>
    <property type="match status" value="1"/>
</dbReference>
<feature type="binding site" evidence="5">
    <location>
        <begin position="262"/>
        <end position="263"/>
    </location>
    <ligand>
        <name>ATP</name>
        <dbReference type="ChEBI" id="CHEBI:30616"/>
    </ligand>
</feature>
<dbReference type="Pfam" id="PF22660">
    <property type="entry name" value="RS_preATP-grasp-like"/>
    <property type="match status" value="1"/>
</dbReference>
<keyword evidence="3 5" id="KW-0658">Purine biosynthesis</keyword>
<comment type="function">
    <text evidence="6">Catalyzes the ATP-dependent conversion of 5-aminoimidazole ribonucleotide (AIR) and HCO(3)- to N5-carboxyaminoimidazole ribonucleotide (N5-CAIR).</text>
</comment>
<feature type="binding site" evidence="5">
    <location>
        <begin position="178"/>
        <end position="181"/>
    </location>
    <ligand>
        <name>ATP</name>
        <dbReference type="ChEBI" id="CHEBI:30616"/>
    </ligand>
</feature>
<dbReference type="InterPro" id="IPR040686">
    <property type="entry name" value="PurK_C"/>
</dbReference>